<evidence type="ECO:0000259" key="6">
    <source>
        <dbReference type="Pfam" id="PF00291"/>
    </source>
</evidence>
<dbReference type="PANTHER" id="PTHR43780:SF2">
    <property type="entry name" value="1-AMINOCYCLOPROPANE-1-CARBOXYLATE DEAMINASE-RELATED"/>
    <property type="match status" value="1"/>
</dbReference>
<dbReference type="RefSeq" id="WP_146931488.1">
    <property type="nucleotide sequence ID" value="NZ_CBCSHZ010000007.1"/>
</dbReference>
<dbReference type="Gene3D" id="3.40.50.1100">
    <property type="match status" value="2"/>
</dbReference>
<dbReference type="GO" id="GO:0019148">
    <property type="term" value="F:D-cysteine desulfhydrase activity"/>
    <property type="evidence" value="ECO:0007669"/>
    <property type="project" value="TreeGrafter"/>
</dbReference>
<protein>
    <submittedName>
        <fullName evidence="7">1-aminocyclopropane-1-carboxylate deaminase/D-cysteine desulfhydrase</fullName>
    </submittedName>
</protein>
<dbReference type="SUPFAM" id="SSF53686">
    <property type="entry name" value="Tryptophan synthase beta subunit-like PLP-dependent enzymes"/>
    <property type="match status" value="1"/>
</dbReference>
<name>A0A5C6ZVQ4_9FLAO</name>
<dbReference type="OrthoDB" id="9801249at2"/>
<evidence type="ECO:0000256" key="1">
    <source>
        <dbReference type="ARBA" id="ARBA00001933"/>
    </source>
</evidence>
<accession>A0A5C6ZVQ4</accession>
<proteinExistence type="inferred from homology"/>
<keyword evidence="8" id="KW-1185">Reference proteome</keyword>
<feature type="domain" description="Tryptophan synthase beta chain-like PALP" evidence="6">
    <location>
        <begin position="22"/>
        <end position="289"/>
    </location>
</feature>
<dbReference type="Pfam" id="PF00291">
    <property type="entry name" value="PALP"/>
    <property type="match status" value="1"/>
</dbReference>
<organism evidence="7 8">
    <name type="scientific">Gillisia hiemivivida</name>
    <dbReference type="NCBI Taxonomy" id="291190"/>
    <lineage>
        <taxon>Bacteria</taxon>
        <taxon>Pseudomonadati</taxon>
        <taxon>Bacteroidota</taxon>
        <taxon>Flavobacteriia</taxon>
        <taxon>Flavobacteriales</taxon>
        <taxon>Flavobacteriaceae</taxon>
        <taxon>Gillisia</taxon>
    </lineage>
</organism>
<dbReference type="InterPro" id="IPR027278">
    <property type="entry name" value="ACCD_DCysDesulf"/>
</dbReference>
<feature type="modified residue" description="N6-(pyridoxal phosphate)lysine" evidence="5">
    <location>
        <position position="42"/>
    </location>
</feature>
<dbReference type="PANTHER" id="PTHR43780">
    <property type="entry name" value="1-AMINOCYCLOPROPANE-1-CARBOXYLATE DEAMINASE-RELATED"/>
    <property type="match status" value="1"/>
</dbReference>
<dbReference type="InterPro" id="IPR001926">
    <property type="entry name" value="TrpB-like_PALP"/>
</dbReference>
<evidence type="ECO:0000313" key="8">
    <source>
        <dbReference type="Proteomes" id="UP000321367"/>
    </source>
</evidence>
<comment type="cofactor">
    <cofactor evidence="1">
        <name>pyridoxal 5'-phosphate</name>
        <dbReference type="ChEBI" id="CHEBI:597326"/>
    </cofactor>
</comment>
<evidence type="ECO:0000256" key="4">
    <source>
        <dbReference type="PIRSR" id="PIRSR006278-1"/>
    </source>
</evidence>
<evidence type="ECO:0000256" key="3">
    <source>
        <dbReference type="ARBA" id="ARBA00022898"/>
    </source>
</evidence>
<gene>
    <name evidence="7" type="ORF">ES724_06825</name>
</gene>
<dbReference type="InterPro" id="IPR036052">
    <property type="entry name" value="TrpB-like_PALP_sf"/>
</dbReference>
<dbReference type="Proteomes" id="UP000321367">
    <property type="component" value="Unassembled WGS sequence"/>
</dbReference>
<dbReference type="PIRSF" id="PIRSF006278">
    <property type="entry name" value="ACCD_DCysDesulf"/>
    <property type="match status" value="1"/>
</dbReference>
<feature type="active site" description="Nucleophile" evidence="4">
    <location>
        <position position="69"/>
    </location>
</feature>
<comment type="similarity">
    <text evidence="2">Belongs to the ACC deaminase/D-cysteine desulfhydrase family.</text>
</comment>
<comment type="caution">
    <text evidence="7">The sequence shown here is derived from an EMBL/GenBank/DDBJ whole genome shotgun (WGS) entry which is preliminary data.</text>
</comment>
<dbReference type="AlphaFoldDB" id="A0A5C6ZVQ4"/>
<reference evidence="7 8" key="1">
    <citation type="submission" date="2019-08" db="EMBL/GenBank/DDBJ databases">
        <title>Genome sequence of Gillisia hiemivivida IC154 (type strain).</title>
        <authorList>
            <person name="Bowman J.P."/>
        </authorList>
    </citation>
    <scope>NUCLEOTIDE SEQUENCE [LARGE SCALE GENOMIC DNA]</scope>
    <source>
        <strain evidence="7 8">IC154</strain>
    </source>
</reference>
<dbReference type="EMBL" id="VORY01000005">
    <property type="protein sequence ID" value="TXD94417.1"/>
    <property type="molecule type" value="Genomic_DNA"/>
</dbReference>
<keyword evidence="3 5" id="KW-0663">Pyridoxal phosphate</keyword>
<evidence type="ECO:0000313" key="7">
    <source>
        <dbReference type="EMBL" id="TXD94417.1"/>
    </source>
</evidence>
<sequence>MQEADFNFTFSTNQLVAHFKPSNISLHIKREDLIDPFVSGNKFRKLKYNISEALKSNTPTLLTFGGAYSNHIAATAAAGKKYGIKTIGIIRGEELGKDVKKTLDTNETLKYAEVHGMQLHFISRETYRRKEEPDFIENLKAEFGDFYLLPEGGTNSLAIKGCEEILKEEDKEFDYICCSIGTAGTIAGIINTSNPNQKILGFPALKGDWISSEIKKYSTQNNWSLVTDYHFGGYAKVDSKLVHFINQFNEKYEIALDPVYTGKMLYGIINMIENSKFPQNSRILAIHTGGLQGIPGMNELLIKKNLPLLDV</sequence>
<evidence type="ECO:0000256" key="2">
    <source>
        <dbReference type="ARBA" id="ARBA00008639"/>
    </source>
</evidence>
<evidence type="ECO:0000256" key="5">
    <source>
        <dbReference type="PIRSR" id="PIRSR006278-2"/>
    </source>
</evidence>